<dbReference type="OrthoDB" id="10251727at2759"/>
<dbReference type="GeneID" id="2907867"/>
<keyword evidence="2" id="KW-0687">Ribonucleoprotein</keyword>
<sequence length="277" mass="31097">MKLTQKPAIKALFKSAKQELTEDPNQRIPVHLTVTTTSKTNVRVPGQRGMNNISVPYVIPLHHKIHKSISQAKILLIVPHPTAKYAEIFQADEASTKDTFADIISVKKFRPKLRKDPLSVGKDFDLIVADSRIHEEVVECYDRLSKKISLRHLTKPFPIRFIQPGKEDDARDANMFADPDYVKAQVRGLLRSTSVTLPRSMACEQGAVNLTALVGYLPDNTAKEIEENSHRVANNIVDNLVDGGARSTKTIYIKSPKTVGLPIWRLEKEGQTLEEEE</sequence>
<dbReference type="AlphaFoldDB" id="A0A1H6PZ76"/>
<dbReference type="eggNOG" id="KOG1685">
    <property type="taxonomic scope" value="Eukaryota"/>
</dbReference>
<protein>
    <submittedName>
        <fullName evidence="2">Ribosomal protein L1/ribosomal biogenesis protein</fullName>
    </submittedName>
</protein>
<organism evidence="1 3">
    <name type="scientific">Yarrowia lipolytica</name>
    <name type="common">Candida lipolytica</name>
    <dbReference type="NCBI Taxonomy" id="4952"/>
    <lineage>
        <taxon>Eukaryota</taxon>
        <taxon>Fungi</taxon>
        <taxon>Dikarya</taxon>
        <taxon>Ascomycota</taxon>
        <taxon>Saccharomycotina</taxon>
        <taxon>Dipodascomycetes</taxon>
        <taxon>Dipodascales</taxon>
        <taxon>Dipodascales incertae sedis</taxon>
        <taxon>Yarrowia</taxon>
    </lineage>
</organism>
<dbReference type="VEuPathDB" id="FungiDB:YALI1_F27132g"/>
<proteinExistence type="predicted"/>
<evidence type="ECO:0000313" key="2">
    <source>
        <dbReference type="EMBL" id="RDW25361.1"/>
    </source>
</evidence>
<name>A0A1H6PZ76_YARLL</name>
<dbReference type="InterPro" id="IPR023674">
    <property type="entry name" value="Ribosomal_uL1-like"/>
</dbReference>
<dbReference type="RefSeq" id="XP_505663.1">
    <property type="nucleotide sequence ID" value="XM_505663.1"/>
</dbReference>
<evidence type="ECO:0000313" key="3">
    <source>
        <dbReference type="Proteomes" id="UP000182444"/>
    </source>
</evidence>
<dbReference type="KEGG" id="yli:2907867"/>
<evidence type="ECO:0000313" key="1">
    <source>
        <dbReference type="EMBL" id="AOW07469.1"/>
    </source>
</evidence>
<keyword evidence="2" id="KW-0689">Ribosomal protein</keyword>
<accession>A0A1H6PZ76</accession>
<dbReference type="Proteomes" id="UP000256601">
    <property type="component" value="Unassembled WGS sequence"/>
</dbReference>
<evidence type="ECO:0000313" key="4">
    <source>
        <dbReference type="Proteomes" id="UP000256601"/>
    </source>
</evidence>
<dbReference type="InterPro" id="IPR028364">
    <property type="entry name" value="Ribosomal_uL1/biogenesis"/>
</dbReference>
<reference evidence="2 4" key="2">
    <citation type="submission" date="2018-07" db="EMBL/GenBank/DDBJ databases">
        <title>Draft Genome Assemblies for Five Robust Yarrowia lipolytica Strains Exhibiting High Lipid Production and Pentose Sugar Utilization and Sugar Alcohol Secretion from Undetoxified Lignocellulosic Biomass Hydrolysates.</title>
        <authorList>
            <consortium name="DOE Joint Genome Institute"/>
            <person name="Walker C."/>
            <person name="Ryu S."/>
            <person name="Na H."/>
            <person name="Zane M."/>
            <person name="LaButti K."/>
            <person name="Lipzen A."/>
            <person name="Haridas S."/>
            <person name="Barry K."/>
            <person name="Grigoriev I.V."/>
            <person name="Quarterman J."/>
            <person name="Slininger P."/>
            <person name="Dien B."/>
            <person name="Trinh C.T."/>
        </authorList>
    </citation>
    <scope>NUCLEOTIDE SEQUENCE [LARGE SCALE GENOMIC DNA]</scope>
    <source>
        <strain evidence="2 4">YB392</strain>
    </source>
</reference>
<dbReference type="Proteomes" id="UP000182444">
    <property type="component" value="Chromosome 1F"/>
</dbReference>
<gene>
    <name evidence="2" type="ORF">B0I71DRAFT_132759</name>
    <name evidence="1" type="ORF">YALI1_F27132g</name>
</gene>
<dbReference type="EMBL" id="CP017558">
    <property type="protein sequence ID" value="AOW07469.1"/>
    <property type="molecule type" value="Genomic_DNA"/>
</dbReference>
<dbReference type="GO" id="GO:0005840">
    <property type="term" value="C:ribosome"/>
    <property type="evidence" value="ECO:0007669"/>
    <property type="project" value="UniProtKB-KW"/>
</dbReference>
<dbReference type="Pfam" id="PF00687">
    <property type="entry name" value="Ribosomal_L1"/>
    <property type="match status" value="1"/>
</dbReference>
<dbReference type="VEuPathDB" id="FungiDB:YALI0_F20438g"/>
<dbReference type="OMA" id="ADFRVHH"/>
<reference evidence="1 3" key="1">
    <citation type="journal article" date="2016" name="PLoS ONE">
        <title>Sequence Assembly of Yarrowia lipolytica Strain W29/CLIB89 Shows Transposable Element Diversity.</title>
        <authorList>
            <person name="Magnan C."/>
            <person name="Yu J."/>
            <person name="Chang I."/>
            <person name="Jahn E."/>
            <person name="Kanomata Y."/>
            <person name="Wu J."/>
            <person name="Zeller M."/>
            <person name="Oakes M."/>
            <person name="Baldi P."/>
            <person name="Sandmeyer S."/>
        </authorList>
    </citation>
    <scope>NUCLEOTIDE SEQUENCE [LARGE SCALE GENOMIC DNA]</scope>
    <source>
        <strain evidence="1">CLIB89</strain>
        <strain evidence="3">CLIB89(W29)</strain>
    </source>
</reference>
<dbReference type="EMBL" id="KZ859005">
    <property type="protein sequence ID" value="RDW25361.1"/>
    <property type="molecule type" value="Genomic_DNA"/>
</dbReference>
<dbReference type="SUPFAM" id="SSF56808">
    <property type="entry name" value="Ribosomal protein L1"/>
    <property type="match status" value="1"/>
</dbReference>